<feature type="region of interest" description="Disordered" evidence="1">
    <location>
        <begin position="1"/>
        <end position="59"/>
    </location>
</feature>
<dbReference type="RefSeq" id="WP_153844110.1">
    <property type="nucleotide sequence ID" value="NZ_ML762946.1"/>
</dbReference>
<proteinExistence type="predicted"/>
<feature type="compositionally biased region" description="Acidic residues" evidence="1">
    <location>
        <begin position="39"/>
        <end position="53"/>
    </location>
</feature>
<keyword evidence="3" id="KW-1185">Reference proteome</keyword>
<evidence type="ECO:0000313" key="3">
    <source>
        <dbReference type="Proteomes" id="UP000466130"/>
    </source>
</evidence>
<name>A0ABQ6X4C5_9GAMM</name>
<accession>A0ABQ6X4C5</accession>
<organism evidence="2 3">
    <name type="scientific">Vreelandella piezotolerans</name>
    <dbReference type="NCBI Taxonomy" id="2609667"/>
    <lineage>
        <taxon>Bacteria</taxon>
        <taxon>Pseudomonadati</taxon>
        <taxon>Pseudomonadota</taxon>
        <taxon>Gammaproteobacteria</taxon>
        <taxon>Oceanospirillales</taxon>
        <taxon>Halomonadaceae</taxon>
        <taxon>Vreelandella</taxon>
    </lineage>
</organism>
<dbReference type="Proteomes" id="UP000466130">
    <property type="component" value="Unassembled WGS sequence"/>
</dbReference>
<evidence type="ECO:0000256" key="1">
    <source>
        <dbReference type="SAM" id="MobiDB-lite"/>
    </source>
</evidence>
<evidence type="ECO:0000313" key="2">
    <source>
        <dbReference type="EMBL" id="KAE8436890.1"/>
    </source>
</evidence>
<sequence length="59" mass="6343">MTRENGEQVPRTEGDVADSPRGRLKGSVQGYHEPFEPVGVEDWEALGIEDDTDTPGGSA</sequence>
<dbReference type="EMBL" id="VWRT01000029">
    <property type="protein sequence ID" value="KAE8436890.1"/>
    <property type="molecule type" value="Genomic_DNA"/>
</dbReference>
<reference evidence="2 3" key="1">
    <citation type="submission" date="2019-09" db="EMBL/GenBank/DDBJ databases">
        <title>The Halomonas whole genome shotgun (WGS).</title>
        <authorList>
            <person name="Xie Z."/>
        </authorList>
    </citation>
    <scope>NUCLEOTIDE SEQUENCE [LARGE SCALE GENOMIC DNA]</scope>
    <source>
        <strain evidence="2 3">NBT06E8</strain>
    </source>
</reference>
<comment type="caution">
    <text evidence="2">The sequence shown here is derived from an EMBL/GenBank/DDBJ whole genome shotgun (WGS) entry which is preliminary data.</text>
</comment>
<gene>
    <name evidence="2" type="ORF">F1978_17360</name>
</gene>
<feature type="compositionally biased region" description="Basic and acidic residues" evidence="1">
    <location>
        <begin position="1"/>
        <end position="21"/>
    </location>
</feature>
<protein>
    <submittedName>
        <fullName evidence="2">Uncharacterized protein</fullName>
    </submittedName>
</protein>